<gene>
    <name evidence="3" type="ORF">ACFQGH_08105</name>
</gene>
<feature type="region of interest" description="Disordered" evidence="1">
    <location>
        <begin position="1"/>
        <end position="34"/>
    </location>
</feature>
<organism evidence="3 4">
    <name type="scientific">Halalkalicoccus tibetensis</name>
    <dbReference type="NCBI Taxonomy" id="175632"/>
    <lineage>
        <taxon>Archaea</taxon>
        <taxon>Methanobacteriati</taxon>
        <taxon>Methanobacteriota</taxon>
        <taxon>Stenosarchaea group</taxon>
        <taxon>Halobacteria</taxon>
        <taxon>Halobacteriales</taxon>
        <taxon>Halococcaceae</taxon>
        <taxon>Halalkalicoccus</taxon>
    </lineage>
</organism>
<feature type="compositionally biased region" description="Acidic residues" evidence="1">
    <location>
        <begin position="9"/>
        <end position="19"/>
    </location>
</feature>
<evidence type="ECO:0000256" key="2">
    <source>
        <dbReference type="SAM" id="Phobius"/>
    </source>
</evidence>
<keyword evidence="2" id="KW-1133">Transmembrane helix</keyword>
<comment type="caution">
    <text evidence="3">The sequence shown here is derived from an EMBL/GenBank/DDBJ whole genome shotgun (WGS) entry which is preliminary data.</text>
</comment>
<feature type="region of interest" description="Disordered" evidence="1">
    <location>
        <begin position="134"/>
        <end position="192"/>
    </location>
</feature>
<keyword evidence="2" id="KW-0472">Membrane</keyword>
<evidence type="ECO:0000256" key="1">
    <source>
        <dbReference type="SAM" id="MobiDB-lite"/>
    </source>
</evidence>
<name>A0ABD5V8C6_9EURY</name>
<evidence type="ECO:0000313" key="4">
    <source>
        <dbReference type="Proteomes" id="UP001596312"/>
    </source>
</evidence>
<feature type="compositionally biased region" description="Basic and acidic residues" evidence="1">
    <location>
        <begin position="134"/>
        <end position="143"/>
    </location>
</feature>
<feature type="transmembrane region" description="Helical" evidence="2">
    <location>
        <begin position="98"/>
        <end position="125"/>
    </location>
</feature>
<dbReference type="RefSeq" id="WP_340603672.1">
    <property type="nucleotide sequence ID" value="NZ_JBBMXV010000002.1"/>
</dbReference>
<dbReference type="Proteomes" id="UP001596312">
    <property type="component" value="Unassembled WGS sequence"/>
</dbReference>
<dbReference type="EMBL" id="JBHSXQ010000002">
    <property type="protein sequence ID" value="MFC6905159.1"/>
    <property type="molecule type" value="Genomic_DNA"/>
</dbReference>
<accession>A0ABD5V8C6</accession>
<keyword evidence="2" id="KW-0812">Transmembrane</keyword>
<protein>
    <submittedName>
        <fullName evidence="3">Uncharacterized protein</fullName>
    </submittedName>
</protein>
<feature type="transmembrane region" description="Helical" evidence="2">
    <location>
        <begin position="41"/>
        <end position="62"/>
    </location>
</feature>
<evidence type="ECO:0000313" key="3">
    <source>
        <dbReference type="EMBL" id="MFC6905159.1"/>
    </source>
</evidence>
<sequence length="192" mass="20255">MSDGQGSEADADTDPDSETEVAAAEDPNEPTEVRRGLSDRAAFWTSGVLALVIAVGSVWLVGIRGIHFEALNRVSPTIEGGGVGAAWVQGNTLPALDWMITLVHVADVLMGVGILVMFFVHWIAFRRLAARMRPPDAPRRSDEAVATDGGERSNGSRSSSDFRSDGGSEARPTGAPRDRERAGPASDGGEAE</sequence>
<reference evidence="3 4" key="1">
    <citation type="journal article" date="2019" name="Int. J. Syst. Evol. Microbiol.">
        <title>The Global Catalogue of Microorganisms (GCM) 10K type strain sequencing project: providing services to taxonomists for standard genome sequencing and annotation.</title>
        <authorList>
            <consortium name="The Broad Institute Genomics Platform"/>
            <consortium name="The Broad Institute Genome Sequencing Center for Infectious Disease"/>
            <person name="Wu L."/>
            <person name="Ma J."/>
        </authorList>
    </citation>
    <scope>NUCLEOTIDE SEQUENCE [LARGE SCALE GENOMIC DNA]</scope>
    <source>
        <strain evidence="3 4">CGMCC 1.3240</strain>
    </source>
</reference>
<proteinExistence type="predicted"/>
<keyword evidence="4" id="KW-1185">Reference proteome</keyword>
<dbReference type="AlphaFoldDB" id="A0ABD5V8C6"/>